<sequence length="512" mass="57331">MAATAQTNLPPCFLMPAAWPLRPILNQPLVRARPSPAPTSRASTARFAISAAMKGESRSSIIEKEQGLYEKAPVVNVDGQLADRWREIHGSGDWAGLLDPVDPLLRSELIRYGEFVQACYDSFNYDPYSRFCGNCRYTPASFFANLGMADHGYSVTRYLYATSNIELPNFFRSSKLHQKTWSQKANWIGYIAVSGDEATARLGRRDIIVVWRGTVTVLEWIEDLKTSQHPVKARGIPCPDESVKVESGFADLYVNKDATCRFCKYSAREQVLSEVRKLVELYAGEKGEEVSVSVMGHSLGSALAVLNAYDIAEMGLTKVGEKAVVPLTVFSFAGPRVGNARFKERFDKELGIKAIRVVNVHDSVPKVPGLVLNEQVPALLWRILEKMPWSYSHVGVELGLDHKLSPFLKNTRDISCFHNLEAHLHLLDGYHGKGRSFASASGRDPALVNKSSDFLKEQVLVPPYWRQDENKGMTQADGRWLLPDRDDHELEDHPQDTHHFLRRLGLAGHQQT</sequence>
<dbReference type="FunFam" id="3.40.50.1820:FF:000065">
    <property type="entry name" value="Phospholipase A1-II 3"/>
    <property type="match status" value="1"/>
</dbReference>
<dbReference type="PANTHER" id="PTHR31403">
    <property type="entry name" value="PHOSPHOLIPASE A1-IBETA2, CHLOROPLASTIC"/>
    <property type="match status" value="1"/>
</dbReference>
<dbReference type="PANTHER" id="PTHR31403:SF51">
    <property type="entry name" value="PHOSPHOLIPASE A1-IGAMMA2, CHLOROPLASTIC"/>
    <property type="match status" value="1"/>
</dbReference>
<evidence type="ECO:0000256" key="4">
    <source>
        <dbReference type="ARBA" id="ARBA00022963"/>
    </source>
</evidence>
<dbReference type="EMBL" id="JACMSC010000016">
    <property type="protein sequence ID" value="KAG6480777.1"/>
    <property type="molecule type" value="Genomic_DNA"/>
</dbReference>
<dbReference type="Pfam" id="PF01764">
    <property type="entry name" value="Lipase_3"/>
    <property type="match status" value="1"/>
</dbReference>
<proteinExistence type="inferred from homology"/>
<evidence type="ECO:0000313" key="7">
    <source>
        <dbReference type="EMBL" id="KAG6480777.1"/>
    </source>
</evidence>
<dbReference type="CDD" id="cd00519">
    <property type="entry name" value="Lipase_3"/>
    <property type="match status" value="1"/>
</dbReference>
<evidence type="ECO:0000313" key="8">
    <source>
        <dbReference type="Proteomes" id="UP000734854"/>
    </source>
</evidence>
<dbReference type="OrthoDB" id="438440at2759"/>
<reference evidence="7 8" key="1">
    <citation type="submission" date="2020-08" db="EMBL/GenBank/DDBJ databases">
        <title>Plant Genome Project.</title>
        <authorList>
            <person name="Zhang R.-G."/>
        </authorList>
    </citation>
    <scope>NUCLEOTIDE SEQUENCE [LARGE SCALE GENOMIC DNA]</scope>
    <source>
        <tissue evidence="7">Rhizome</tissue>
    </source>
</reference>
<feature type="domain" description="Fungal lipase-type" evidence="6">
    <location>
        <begin position="208"/>
        <end position="370"/>
    </location>
</feature>
<dbReference type="InterPro" id="IPR002921">
    <property type="entry name" value="Fungal_lipase-type"/>
</dbReference>
<evidence type="ECO:0000259" key="6">
    <source>
        <dbReference type="Pfam" id="PF01764"/>
    </source>
</evidence>
<comment type="caution">
    <text evidence="7">The sequence shown here is derived from an EMBL/GenBank/DDBJ whole genome shotgun (WGS) entry which is preliminary data.</text>
</comment>
<dbReference type="GO" id="GO:0008970">
    <property type="term" value="F:phospholipase A1 activity"/>
    <property type="evidence" value="ECO:0007669"/>
    <property type="project" value="UniProtKB-ARBA"/>
</dbReference>
<evidence type="ECO:0000256" key="3">
    <source>
        <dbReference type="ARBA" id="ARBA00022801"/>
    </source>
</evidence>
<name>A0A8J5F2L0_ZINOF</name>
<comment type="function">
    <text evidence="1">Acylhydrolase that catalyzes the hydrolysis of phospholipids at the sn-1 position.</text>
</comment>
<evidence type="ECO:0000256" key="5">
    <source>
        <dbReference type="ARBA" id="ARBA00023098"/>
    </source>
</evidence>
<gene>
    <name evidence="7" type="ORF">ZIOFF_057363</name>
</gene>
<organism evidence="7 8">
    <name type="scientific">Zingiber officinale</name>
    <name type="common">Ginger</name>
    <name type="synonym">Amomum zingiber</name>
    <dbReference type="NCBI Taxonomy" id="94328"/>
    <lineage>
        <taxon>Eukaryota</taxon>
        <taxon>Viridiplantae</taxon>
        <taxon>Streptophyta</taxon>
        <taxon>Embryophyta</taxon>
        <taxon>Tracheophyta</taxon>
        <taxon>Spermatophyta</taxon>
        <taxon>Magnoliopsida</taxon>
        <taxon>Liliopsida</taxon>
        <taxon>Zingiberales</taxon>
        <taxon>Zingiberaceae</taxon>
        <taxon>Zingiber</taxon>
    </lineage>
</organism>
<dbReference type="GO" id="GO:0005737">
    <property type="term" value="C:cytoplasm"/>
    <property type="evidence" value="ECO:0007669"/>
    <property type="project" value="UniProtKB-ARBA"/>
</dbReference>
<comment type="similarity">
    <text evidence="2">Belongs to the AB hydrolase superfamily. Lipase family.</text>
</comment>
<dbReference type="AlphaFoldDB" id="A0A8J5F2L0"/>
<keyword evidence="8" id="KW-1185">Reference proteome</keyword>
<accession>A0A8J5F2L0</accession>
<protein>
    <recommendedName>
        <fullName evidence="6">Fungal lipase-type domain-containing protein</fullName>
    </recommendedName>
</protein>
<dbReference type="Proteomes" id="UP000734854">
    <property type="component" value="Unassembled WGS sequence"/>
</dbReference>
<evidence type="ECO:0000256" key="1">
    <source>
        <dbReference type="ARBA" id="ARBA00003523"/>
    </source>
</evidence>
<keyword evidence="3" id="KW-0378">Hydrolase</keyword>
<keyword evidence="5" id="KW-0443">Lipid metabolism</keyword>
<keyword evidence="4" id="KW-0442">Lipid degradation</keyword>
<evidence type="ECO:0000256" key="2">
    <source>
        <dbReference type="ARBA" id="ARBA00010701"/>
    </source>
</evidence>
<dbReference type="GO" id="GO:0016042">
    <property type="term" value="P:lipid catabolic process"/>
    <property type="evidence" value="ECO:0007669"/>
    <property type="project" value="UniProtKB-KW"/>
</dbReference>